<evidence type="ECO:0000313" key="8">
    <source>
        <dbReference type="EMBL" id="KAJ7337302.1"/>
    </source>
</evidence>
<protein>
    <recommendedName>
        <fullName evidence="2">Male-enhanced antigen 1</fullName>
    </recommendedName>
</protein>
<keyword evidence="3" id="KW-0217">Developmental protein</keyword>
<evidence type="ECO:0000256" key="5">
    <source>
        <dbReference type="ARBA" id="ARBA00022782"/>
    </source>
</evidence>
<feature type="compositionally biased region" description="Basic and acidic residues" evidence="7">
    <location>
        <begin position="109"/>
        <end position="121"/>
    </location>
</feature>
<dbReference type="PANTHER" id="PTHR17005">
    <property type="entry name" value="MALE-ENHANCED ANTIGEN-1"/>
    <property type="match status" value="1"/>
</dbReference>
<dbReference type="AlphaFoldDB" id="A0A9W9YG93"/>
<keyword evidence="9" id="KW-1185">Reference proteome</keyword>
<evidence type="ECO:0000256" key="7">
    <source>
        <dbReference type="SAM" id="MobiDB-lite"/>
    </source>
</evidence>
<dbReference type="GO" id="GO:0030154">
    <property type="term" value="P:cell differentiation"/>
    <property type="evidence" value="ECO:0007669"/>
    <property type="project" value="UniProtKB-KW"/>
</dbReference>
<dbReference type="Pfam" id="PF06910">
    <property type="entry name" value="MEA1"/>
    <property type="match status" value="1"/>
</dbReference>
<feature type="region of interest" description="Disordered" evidence="7">
    <location>
        <begin position="1"/>
        <end position="121"/>
    </location>
</feature>
<evidence type="ECO:0000256" key="3">
    <source>
        <dbReference type="ARBA" id="ARBA00022473"/>
    </source>
</evidence>
<evidence type="ECO:0000256" key="6">
    <source>
        <dbReference type="ARBA" id="ARBA00022871"/>
    </source>
</evidence>
<comment type="function">
    <text evidence="1">May play an important role in spermatogenesis and/or testis development.</text>
</comment>
<dbReference type="OrthoDB" id="5593200at2759"/>
<feature type="compositionally biased region" description="Polar residues" evidence="7">
    <location>
        <begin position="1"/>
        <end position="11"/>
    </location>
</feature>
<keyword evidence="4" id="KW-0597">Phosphoprotein</keyword>
<dbReference type="Proteomes" id="UP001163046">
    <property type="component" value="Unassembled WGS sequence"/>
</dbReference>
<organism evidence="8 9">
    <name type="scientific">Desmophyllum pertusum</name>
    <dbReference type="NCBI Taxonomy" id="174260"/>
    <lineage>
        <taxon>Eukaryota</taxon>
        <taxon>Metazoa</taxon>
        <taxon>Cnidaria</taxon>
        <taxon>Anthozoa</taxon>
        <taxon>Hexacorallia</taxon>
        <taxon>Scleractinia</taxon>
        <taxon>Caryophylliina</taxon>
        <taxon>Caryophylliidae</taxon>
        <taxon>Desmophyllum</taxon>
    </lineage>
</organism>
<evidence type="ECO:0000256" key="1">
    <source>
        <dbReference type="ARBA" id="ARBA00002540"/>
    </source>
</evidence>
<dbReference type="EMBL" id="MU827781">
    <property type="protein sequence ID" value="KAJ7337302.1"/>
    <property type="molecule type" value="Genomic_DNA"/>
</dbReference>
<evidence type="ECO:0000313" key="9">
    <source>
        <dbReference type="Proteomes" id="UP001163046"/>
    </source>
</evidence>
<dbReference type="GO" id="GO:0007283">
    <property type="term" value="P:spermatogenesis"/>
    <property type="evidence" value="ECO:0007669"/>
    <property type="project" value="UniProtKB-KW"/>
</dbReference>
<keyword evidence="6" id="KW-0744">Spermatogenesis</keyword>
<evidence type="ECO:0000256" key="2">
    <source>
        <dbReference type="ARBA" id="ARBA00022245"/>
    </source>
</evidence>
<name>A0A9W9YG93_9CNID</name>
<keyword evidence="5" id="KW-0221">Differentiation</keyword>
<comment type="caution">
    <text evidence="8">The sequence shown here is derived from an EMBL/GenBank/DDBJ whole genome shotgun (WGS) entry which is preliminary data.</text>
</comment>
<dbReference type="InterPro" id="IPR009685">
    <property type="entry name" value="MEA1"/>
</dbReference>
<feature type="compositionally biased region" description="Acidic residues" evidence="7">
    <location>
        <begin position="46"/>
        <end position="62"/>
    </location>
</feature>
<sequence>MSDLLEQTSVMAPQVSPKDIPRGGDNFDSEEDEPVAPVIMENISSSDDDEDNMADEEVEEVNEGYVQLAQDESEGQQPADQYLFNLEEEGSEVNCAPVTDGGESNSSSSDDRSAEPEMKQEQVDLIRQVMSGIMLPTSAIPDWAKLVPEEKWKATLVSSITNRTPSPPDTV</sequence>
<gene>
    <name evidence="8" type="ORF">OS493_010161</name>
</gene>
<proteinExistence type="predicted"/>
<evidence type="ECO:0000256" key="4">
    <source>
        <dbReference type="ARBA" id="ARBA00022553"/>
    </source>
</evidence>
<accession>A0A9W9YG93</accession>
<reference evidence="8" key="1">
    <citation type="submission" date="2023-01" db="EMBL/GenBank/DDBJ databases">
        <title>Genome assembly of the deep-sea coral Lophelia pertusa.</title>
        <authorList>
            <person name="Herrera S."/>
            <person name="Cordes E."/>
        </authorList>
    </citation>
    <scope>NUCLEOTIDE SEQUENCE</scope>
    <source>
        <strain evidence="8">USNM1676648</strain>
        <tissue evidence="8">Polyp</tissue>
    </source>
</reference>